<evidence type="ECO:0000256" key="13">
    <source>
        <dbReference type="ARBA" id="ARBA00023075"/>
    </source>
</evidence>
<dbReference type="GO" id="GO:0005743">
    <property type="term" value="C:mitochondrial inner membrane"/>
    <property type="evidence" value="ECO:0007669"/>
    <property type="project" value="UniProtKB-SubCell"/>
</dbReference>
<feature type="transmembrane region" description="Helical" evidence="17">
    <location>
        <begin position="237"/>
        <end position="257"/>
    </location>
</feature>
<dbReference type="Pfam" id="PF00361">
    <property type="entry name" value="Proton_antipo_M"/>
    <property type="match status" value="1"/>
</dbReference>
<keyword evidence="8" id="KW-0999">Mitochondrion inner membrane</keyword>
<evidence type="ECO:0000256" key="1">
    <source>
        <dbReference type="ARBA" id="ARBA00003257"/>
    </source>
</evidence>
<feature type="transmembrane region" description="Helical" evidence="17">
    <location>
        <begin position="211"/>
        <end position="231"/>
    </location>
</feature>
<organism evidence="21">
    <name type="scientific">Damon diadema</name>
    <dbReference type="NCBI Taxonomy" id="317680"/>
    <lineage>
        <taxon>Eukaryota</taxon>
        <taxon>Metazoa</taxon>
        <taxon>Ecdysozoa</taxon>
        <taxon>Arthropoda</taxon>
        <taxon>Chelicerata</taxon>
        <taxon>Arachnida</taxon>
        <taxon>Amblypygi</taxon>
        <taxon>Phrynichidae</taxon>
        <taxon>Damoninae</taxon>
        <taxon>Damon</taxon>
    </lineage>
</organism>
<keyword evidence="5 17" id="KW-0813">Transport</keyword>
<feature type="transmembrane region" description="Helical" evidence="17">
    <location>
        <begin position="548"/>
        <end position="566"/>
    </location>
</feature>
<evidence type="ECO:0000313" key="21">
    <source>
        <dbReference type="EMBL" id="ACI02274.1"/>
    </source>
</evidence>
<feature type="transmembrane region" description="Helical" evidence="17">
    <location>
        <begin position="369"/>
        <end position="391"/>
    </location>
</feature>
<evidence type="ECO:0000259" key="20">
    <source>
        <dbReference type="Pfam" id="PF06455"/>
    </source>
</evidence>
<feature type="domain" description="NADH dehydrogenase subunit 5 C-terminal" evidence="20">
    <location>
        <begin position="385"/>
        <end position="565"/>
    </location>
</feature>
<dbReference type="Pfam" id="PF00662">
    <property type="entry name" value="Proton_antipo_N"/>
    <property type="match status" value="1"/>
</dbReference>
<dbReference type="EC" id="7.1.1.2" evidence="3 17"/>
<dbReference type="EMBL" id="FJ204233">
    <property type="protein sequence ID" value="ACI02274.1"/>
    <property type="molecule type" value="Genomic_DNA"/>
</dbReference>
<keyword evidence="14 17" id="KW-0496">Mitochondrion</keyword>
<dbReference type="Pfam" id="PF06455">
    <property type="entry name" value="NADH5_C"/>
    <property type="match status" value="1"/>
</dbReference>
<dbReference type="InterPro" id="IPR003945">
    <property type="entry name" value="NU5C-like"/>
</dbReference>
<dbReference type="AlphaFoldDB" id="B5U6K6"/>
<keyword evidence="6" id="KW-0679">Respiratory chain</keyword>
<evidence type="ECO:0000256" key="3">
    <source>
        <dbReference type="ARBA" id="ARBA00012944"/>
    </source>
</evidence>
<dbReference type="InterPro" id="IPR010934">
    <property type="entry name" value="NADH_DH_su5_C"/>
</dbReference>
<feature type="transmembrane region" description="Helical" evidence="17">
    <location>
        <begin position="85"/>
        <end position="103"/>
    </location>
</feature>
<evidence type="ECO:0000256" key="7">
    <source>
        <dbReference type="ARBA" id="ARBA00022692"/>
    </source>
</evidence>
<feature type="transmembrane region" description="Helical" evidence="17">
    <location>
        <begin position="264"/>
        <end position="287"/>
    </location>
</feature>
<feature type="transmembrane region" description="Helical" evidence="17">
    <location>
        <begin position="325"/>
        <end position="349"/>
    </location>
</feature>
<dbReference type="CTD" id="4540"/>
<feature type="transmembrane region" description="Helical" evidence="17">
    <location>
        <begin position="293"/>
        <end position="313"/>
    </location>
</feature>
<geneLocation type="mitochondrion" evidence="21"/>
<dbReference type="GO" id="GO:0042773">
    <property type="term" value="P:ATP synthesis coupled electron transport"/>
    <property type="evidence" value="ECO:0007669"/>
    <property type="project" value="InterPro"/>
</dbReference>
<comment type="function">
    <text evidence="17">Core subunit of the mitochondrial membrane respiratory chain NADH dehydrogenase (Complex I) which catalyzes electron transfer from NADH through the respiratory chain, using ubiquinone as an electron acceptor. Essential for the catalytic activity and assembly of complex I.</text>
</comment>
<dbReference type="GeneID" id="6941177"/>
<evidence type="ECO:0000256" key="2">
    <source>
        <dbReference type="ARBA" id="ARBA00004448"/>
    </source>
</evidence>
<feature type="transmembrane region" description="Helical" evidence="17">
    <location>
        <begin position="412"/>
        <end position="436"/>
    </location>
</feature>
<dbReference type="PRINTS" id="PR01434">
    <property type="entry name" value="NADHDHGNASE5"/>
</dbReference>
<dbReference type="RefSeq" id="YP_002242160.1">
    <property type="nucleotide sequence ID" value="NC_011293.1"/>
</dbReference>
<evidence type="ECO:0000256" key="11">
    <source>
        <dbReference type="ARBA" id="ARBA00022989"/>
    </source>
</evidence>
<dbReference type="GO" id="GO:0003954">
    <property type="term" value="F:NADH dehydrogenase activity"/>
    <property type="evidence" value="ECO:0007669"/>
    <property type="project" value="TreeGrafter"/>
</dbReference>
<protein>
    <recommendedName>
        <fullName evidence="4 17">NADH-ubiquinone oxidoreductase chain 5</fullName>
        <ecNumber evidence="3 17">7.1.1.2</ecNumber>
    </recommendedName>
</protein>
<evidence type="ECO:0000256" key="8">
    <source>
        <dbReference type="ARBA" id="ARBA00022792"/>
    </source>
</evidence>
<comment type="catalytic activity">
    <reaction evidence="16 17">
        <text>a ubiquinone + NADH + 5 H(+)(in) = a ubiquinol + NAD(+) + 4 H(+)(out)</text>
        <dbReference type="Rhea" id="RHEA:29091"/>
        <dbReference type="Rhea" id="RHEA-COMP:9565"/>
        <dbReference type="Rhea" id="RHEA-COMP:9566"/>
        <dbReference type="ChEBI" id="CHEBI:15378"/>
        <dbReference type="ChEBI" id="CHEBI:16389"/>
        <dbReference type="ChEBI" id="CHEBI:17976"/>
        <dbReference type="ChEBI" id="CHEBI:57540"/>
        <dbReference type="ChEBI" id="CHEBI:57945"/>
        <dbReference type="EC" id="7.1.1.2"/>
    </reaction>
</comment>
<reference evidence="21" key="1">
    <citation type="journal article" date="2009" name="Genome">
        <title>The first complete mitochondrial genome sequences of Amblypygi (Chelicerata: Arachnida) reveal conservation of the ancestral arthropod gene order.</title>
        <authorList>
            <person name="Fahrein K."/>
            <person name="Masta S.E."/>
            <person name="Podsiadlowski L."/>
        </authorList>
    </citation>
    <scope>NUCLEOTIDE SEQUENCE</scope>
</reference>
<evidence type="ECO:0000256" key="12">
    <source>
        <dbReference type="ARBA" id="ARBA00023027"/>
    </source>
</evidence>
<dbReference type="GO" id="GO:0008137">
    <property type="term" value="F:NADH dehydrogenase (ubiquinone) activity"/>
    <property type="evidence" value="ECO:0007669"/>
    <property type="project" value="UniProtKB-EC"/>
</dbReference>
<keyword evidence="9" id="KW-1278">Translocase</keyword>
<dbReference type="PANTHER" id="PTHR42829:SF2">
    <property type="entry name" value="NADH-UBIQUINONE OXIDOREDUCTASE CHAIN 5"/>
    <property type="match status" value="1"/>
</dbReference>
<feature type="transmembrane region" description="Helical" evidence="17">
    <location>
        <begin position="147"/>
        <end position="165"/>
    </location>
</feature>
<keyword evidence="11 17" id="KW-1133">Transmembrane helix</keyword>
<evidence type="ECO:0000256" key="10">
    <source>
        <dbReference type="ARBA" id="ARBA00022982"/>
    </source>
</evidence>
<comment type="similarity">
    <text evidence="17">Belongs to the complex I subunit 5 family.</text>
</comment>
<feature type="transmembrane region" description="Helical" evidence="17">
    <location>
        <begin position="7"/>
        <end position="32"/>
    </location>
</feature>
<evidence type="ECO:0000256" key="9">
    <source>
        <dbReference type="ARBA" id="ARBA00022967"/>
    </source>
</evidence>
<evidence type="ECO:0000256" key="16">
    <source>
        <dbReference type="ARBA" id="ARBA00049551"/>
    </source>
</evidence>
<keyword evidence="13 17" id="KW-0830">Ubiquinone</keyword>
<gene>
    <name evidence="21" type="primary">ND5</name>
</gene>
<evidence type="ECO:0000256" key="15">
    <source>
        <dbReference type="ARBA" id="ARBA00023136"/>
    </source>
</evidence>
<evidence type="ECO:0000256" key="5">
    <source>
        <dbReference type="ARBA" id="ARBA00022448"/>
    </source>
</evidence>
<feature type="transmembrane region" description="Helical" evidence="17">
    <location>
        <begin position="177"/>
        <end position="199"/>
    </location>
</feature>
<feature type="transmembrane region" description="Helical" evidence="17">
    <location>
        <begin position="488"/>
        <end position="512"/>
    </location>
</feature>
<comment type="function">
    <text evidence="1">Core subunit of the mitochondrial membrane respiratory chain NADH dehydrogenase (Complex I) that is believed to belong to the minimal assembly required for catalysis. Complex I functions in the transfer of electrons from NADH to the respiratory chain. The immediate electron acceptor for the enzyme is believed to be ubiquinone.</text>
</comment>
<keyword evidence="12 17" id="KW-0520">NAD</keyword>
<name>B5U6K6_9ARAC</name>
<dbReference type="PANTHER" id="PTHR42829">
    <property type="entry name" value="NADH-UBIQUINONE OXIDOREDUCTASE CHAIN 5"/>
    <property type="match status" value="1"/>
</dbReference>
<feature type="transmembrane region" description="Helical" evidence="17">
    <location>
        <begin position="44"/>
        <end position="73"/>
    </location>
</feature>
<keyword evidence="7 17" id="KW-0812">Transmembrane</keyword>
<evidence type="ECO:0000256" key="14">
    <source>
        <dbReference type="ARBA" id="ARBA00023128"/>
    </source>
</evidence>
<comment type="subcellular location">
    <subcellularLocation>
        <location evidence="2">Mitochondrion inner membrane</location>
        <topology evidence="2">Multi-pass membrane protein</topology>
    </subcellularLocation>
</comment>
<evidence type="ECO:0000259" key="19">
    <source>
        <dbReference type="Pfam" id="PF00662"/>
    </source>
</evidence>
<feature type="domain" description="NADH-Ubiquinone oxidoreductase (complex I) chain 5 N-terminal" evidence="19">
    <location>
        <begin position="40"/>
        <end position="85"/>
    </location>
</feature>
<keyword evidence="10" id="KW-0249">Electron transport</keyword>
<dbReference type="GO" id="GO:0015990">
    <property type="term" value="P:electron transport coupled proton transport"/>
    <property type="evidence" value="ECO:0007669"/>
    <property type="project" value="TreeGrafter"/>
</dbReference>
<evidence type="ECO:0000259" key="18">
    <source>
        <dbReference type="Pfam" id="PF00361"/>
    </source>
</evidence>
<dbReference type="InterPro" id="IPR001750">
    <property type="entry name" value="ND/Mrp_TM"/>
</dbReference>
<proteinExistence type="inferred from homology"/>
<evidence type="ECO:0000256" key="17">
    <source>
        <dbReference type="RuleBase" id="RU003404"/>
    </source>
</evidence>
<feature type="domain" description="NADH:quinone oxidoreductase/Mrp antiporter transmembrane" evidence="18">
    <location>
        <begin position="102"/>
        <end position="377"/>
    </location>
</feature>
<dbReference type="InterPro" id="IPR001516">
    <property type="entry name" value="Proton_antipo_N"/>
</dbReference>
<evidence type="ECO:0000256" key="4">
    <source>
        <dbReference type="ARBA" id="ARBA00021096"/>
    </source>
</evidence>
<accession>B5U6K6</accession>
<sequence>MFVRVGLVFLVGSFLLFFIGMSMVIDGVAVYLDYGVSLMSGFDFWLGFIFDWVSVFFYSVVMMISGLIMIYCVEYMEGDSSSERFSYMMVGFVLSMGLVVFSSNLVMLLFGWDGLGLVSFCLVVYYQNGRSLNAGMLTILSNRVGDVGLIGCLGLVMGCGGGGYVEGCGGGMEWGDLMVLMILLAGLTKSAQIPFSAWLPAAMAAPTPVSSLVHSSTLVAAGVYLMIRFSLNLGMWGGYLFFLGTLTMFMAGVGANYETDFSSVIALSTLSQLGLMMMIVSLGGWMLAYFHMVIHALFKAMMFMCAGAVIHGMGGNQDVRFVGGLIGYSPFVGMGFSCSMLALMGFPFFAGFYSKDLILESEVFSGLNMFMGVMIILSFALTVSYSMSLGYCSMWGSGWVGLGLCSWGEGKIINCSIIFLVFMSIVGGAVVSWMLLPFGEVFILGFWEKLLGVVIVCLGIWVFLVWGKSNGWSGVGFSSLEGMFVSDFLGKMWFMGVLSGNPIISILGWSAVFKSGDEIWGEIVGGGGLSNMVLGGVSVVDGFQGVSLSDYFVVVAMTMIIVLCLFF</sequence>
<feature type="transmembrane region" description="Helical" evidence="17">
    <location>
        <begin position="442"/>
        <end position="467"/>
    </location>
</feature>
<evidence type="ECO:0000256" key="6">
    <source>
        <dbReference type="ARBA" id="ARBA00022660"/>
    </source>
</evidence>
<keyword evidence="15 17" id="KW-0472">Membrane</keyword>